<dbReference type="AlphaFoldDB" id="A0A0Q9ZAH1"/>
<dbReference type="SUPFAM" id="SSF53474">
    <property type="entry name" value="alpha/beta-Hydrolases"/>
    <property type="match status" value="1"/>
</dbReference>
<sequence>MEITKRTNLQIDGKHNKPILIDLIFKDDKKPKPIIIFCHGYKGFKDWGAWDKMGEFYAEKGYFFVKFNFSHNGTSPENPTEFLNIEAFGDNNYIKELDDLQTVIDWVLTPDFDQAQQIDAKSINLIGHSRGGGIAIIKAAEEERIDKLITLAAVSDFASRFPKEKELEAWEKKGVRYIKNTRTGQQLPHHYQFYKNFRENRERLNIQKSTKKLDIPHFIAHGSNDTTVSIADAGNLFEWSAISKLLLVENADHVFGISHPWNKDELTKEFQHVLNRTSEFLAASVQDLKDEYIDNDEAES</sequence>
<organism evidence="2 3">
    <name type="scientific">Salegentibacter mishustinae</name>
    <dbReference type="NCBI Taxonomy" id="270918"/>
    <lineage>
        <taxon>Bacteria</taxon>
        <taxon>Pseudomonadati</taxon>
        <taxon>Bacteroidota</taxon>
        <taxon>Flavobacteriia</taxon>
        <taxon>Flavobacteriales</taxon>
        <taxon>Flavobacteriaceae</taxon>
        <taxon>Salegentibacter</taxon>
    </lineage>
</organism>
<keyword evidence="2" id="KW-0378">Hydrolase</keyword>
<gene>
    <name evidence="2" type="ORF">APR42_14320</name>
</gene>
<dbReference type="Gene3D" id="3.40.50.1820">
    <property type="entry name" value="alpha/beta hydrolase"/>
    <property type="match status" value="1"/>
</dbReference>
<dbReference type="GO" id="GO:0016787">
    <property type="term" value="F:hydrolase activity"/>
    <property type="evidence" value="ECO:0007669"/>
    <property type="project" value="UniProtKB-KW"/>
</dbReference>
<feature type="domain" description="AB hydrolase-1" evidence="1">
    <location>
        <begin position="33"/>
        <end position="272"/>
    </location>
</feature>
<reference evidence="2" key="1">
    <citation type="submission" date="2015-10" db="EMBL/GenBank/DDBJ databases">
        <title>Draft genome sequence of Salegentibacter mishustinae KCTC 12263.</title>
        <authorList>
            <person name="Lin W."/>
            <person name="Zheng Q."/>
        </authorList>
    </citation>
    <scope>NUCLEOTIDE SEQUENCE [LARGE SCALE GENOMIC DNA]</scope>
    <source>
        <strain evidence="2">KCTC 12263</strain>
    </source>
</reference>
<dbReference type="RefSeq" id="WP_057480966.1">
    <property type="nucleotide sequence ID" value="NZ_BMWR01000008.1"/>
</dbReference>
<dbReference type="Proteomes" id="UP000051643">
    <property type="component" value="Unassembled WGS sequence"/>
</dbReference>
<dbReference type="Pfam" id="PF00561">
    <property type="entry name" value="Abhydrolase_1"/>
    <property type="match status" value="1"/>
</dbReference>
<dbReference type="InterPro" id="IPR029058">
    <property type="entry name" value="AB_hydrolase_fold"/>
</dbReference>
<dbReference type="PANTHER" id="PTHR42886">
    <property type="entry name" value="RE40534P-RELATED"/>
    <property type="match status" value="1"/>
</dbReference>
<dbReference type="PANTHER" id="PTHR42886:SF29">
    <property type="entry name" value="PUMMELIG, ISOFORM A"/>
    <property type="match status" value="1"/>
</dbReference>
<evidence type="ECO:0000259" key="1">
    <source>
        <dbReference type="Pfam" id="PF00561"/>
    </source>
</evidence>
<evidence type="ECO:0000313" key="3">
    <source>
        <dbReference type="Proteomes" id="UP000051643"/>
    </source>
</evidence>
<proteinExistence type="predicted"/>
<accession>A0A0Q9ZAH1</accession>
<dbReference type="STRING" id="270918.APR42_14320"/>
<dbReference type="EMBL" id="LKTP01000003">
    <property type="protein sequence ID" value="KRG29941.1"/>
    <property type="molecule type" value="Genomic_DNA"/>
</dbReference>
<keyword evidence="3" id="KW-1185">Reference proteome</keyword>
<comment type="caution">
    <text evidence="2">The sequence shown here is derived from an EMBL/GenBank/DDBJ whole genome shotgun (WGS) entry which is preliminary data.</text>
</comment>
<dbReference type="InterPro" id="IPR000073">
    <property type="entry name" value="AB_hydrolase_1"/>
</dbReference>
<name>A0A0Q9ZAH1_9FLAO</name>
<evidence type="ECO:0000313" key="2">
    <source>
        <dbReference type="EMBL" id="KRG29941.1"/>
    </source>
</evidence>
<protein>
    <submittedName>
        <fullName evidence="2">Alpha/beta hydrolase</fullName>
    </submittedName>
</protein>
<dbReference type="OrthoDB" id="9808543at2"/>